<evidence type="ECO:0000256" key="4">
    <source>
        <dbReference type="PROSITE-ProRule" id="PRU01343"/>
    </source>
</evidence>
<dbReference type="EMBL" id="MU004465">
    <property type="protein sequence ID" value="KAF2650156.1"/>
    <property type="molecule type" value="Genomic_DNA"/>
</dbReference>
<feature type="compositionally biased region" description="Basic and acidic residues" evidence="5">
    <location>
        <begin position="140"/>
        <end position="151"/>
    </location>
</feature>
<gene>
    <name evidence="7" type="ORF">K491DRAFT_683239</name>
</gene>
<keyword evidence="8" id="KW-1185">Reference proteome</keyword>
<reference evidence="7" key="1">
    <citation type="journal article" date="2020" name="Stud. Mycol.">
        <title>101 Dothideomycetes genomes: a test case for predicting lifestyles and emergence of pathogens.</title>
        <authorList>
            <person name="Haridas S."/>
            <person name="Albert R."/>
            <person name="Binder M."/>
            <person name="Bloem J."/>
            <person name="Labutti K."/>
            <person name="Salamov A."/>
            <person name="Andreopoulos B."/>
            <person name="Baker S."/>
            <person name="Barry K."/>
            <person name="Bills G."/>
            <person name="Bluhm B."/>
            <person name="Cannon C."/>
            <person name="Castanera R."/>
            <person name="Culley D."/>
            <person name="Daum C."/>
            <person name="Ezra D."/>
            <person name="Gonzalez J."/>
            <person name="Henrissat B."/>
            <person name="Kuo A."/>
            <person name="Liang C."/>
            <person name="Lipzen A."/>
            <person name="Lutzoni F."/>
            <person name="Magnuson J."/>
            <person name="Mondo S."/>
            <person name="Nolan M."/>
            <person name="Ohm R."/>
            <person name="Pangilinan J."/>
            <person name="Park H.-J."/>
            <person name="Ramirez L."/>
            <person name="Alfaro M."/>
            <person name="Sun H."/>
            <person name="Tritt A."/>
            <person name="Yoshinaga Y."/>
            <person name="Zwiers L.-H."/>
            <person name="Turgeon B."/>
            <person name="Goodwin S."/>
            <person name="Spatafora J."/>
            <person name="Crous P."/>
            <person name="Grigoriev I."/>
        </authorList>
    </citation>
    <scope>NUCLEOTIDE SEQUENCE</scope>
    <source>
        <strain evidence="7">CBS 122681</strain>
    </source>
</reference>
<keyword evidence="2 4" id="KW-0863">Zinc-finger</keyword>
<keyword evidence="3" id="KW-0862">Zinc</keyword>
<dbReference type="GO" id="GO:0008270">
    <property type="term" value="F:zinc ion binding"/>
    <property type="evidence" value="ECO:0007669"/>
    <property type="project" value="UniProtKB-KW"/>
</dbReference>
<sequence>MNGVWHCDCNPRQPAVHFQTKKEGANQGRWFYSCQKQRDDPRSCKFFLWDSDAKPREQRALQSNSRTEPNRTNATPTRPQRDISPPPPYTVESGPSESVRKRNRALVDEDEDEDEDDYGFDREDTEFDNELNRAVVAAETPRKAARTESHTTPRRTLPWDTERNVAAGSLPTPQTDQRTKDPFSTRFSQPGGSFLTPSRFHDEDAQRQTVTPASSPFDTPTPARFKDVGTEKPDDIVQDVFGLLREEGVVLDTKPESSLRRLLEKHARRAEGANQGREVARRHMVAKDARITELTYKNNTLQAELEAEKATITMMVWERDKGSND</sequence>
<evidence type="ECO:0000256" key="2">
    <source>
        <dbReference type="ARBA" id="ARBA00022771"/>
    </source>
</evidence>
<dbReference type="Proteomes" id="UP000799324">
    <property type="component" value="Unassembled WGS sequence"/>
</dbReference>
<feature type="compositionally biased region" description="Polar residues" evidence="5">
    <location>
        <begin position="60"/>
        <end position="78"/>
    </location>
</feature>
<accession>A0A6A6SQN4</accession>
<proteinExistence type="predicted"/>
<feature type="compositionally biased region" description="Polar residues" evidence="5">
    <location>
        <begin position="207"/>
        <end position="218"/>
    </location>
</feature>
<evidence type="ECO:0000256" key="1">
    <source>
        <dbReference type="ARBA" id="ARBA00022723"/>
    </source>
</evidence>
<evidence type="ECO:0000256" key="3">
    <source>
        <dbReference type="ARBA" id="ARBA00022833"/>
    </source>
</evidence>
<keyword evidence="1" id="KW-0479">Metal-binding</keyword>
<evidence type="ECO:0000256" key="5">
    <source>
        <dbReference type="SAM" id="MobiDB-lite"/>
    </source>
</evidence>
<dbReference type="OrthoDB" id="430051at2759"/>
<feature type="region of interest" description="Disordered" evidence="5">
    <location>
        <begin position="203"/>
        <end position="229"/>
    </location>
</feature>
<dbReference type="InterPro" id="IPR010666">
    <property type="entry name" value="Znf_GRF"/>
</dbReference>
<evidence type="ECO:0000313" key="7">
    <source>
        <dbReference type="EMBL" id="KAF2650156.1"/>
    </source>
</evidence>
<feature type="region of interest" description="Disordered" evidence="5">
    <location>
        <begin position="139"/>
        <end position="191"/>
    </location>
</feature>
<feature type="compositionally biased region" description="Acidic residues" evidence="5">
    <location>
        <begin position="108"/>
        <end position="126"/>
    </location>
</feature>
<name>A0A6A6SQN4_9PLEO</name>
<evidence type="ECO:0000313" key="8">
    <source>
        <dbReference type="Proteomes" id="UP000799324"/>
    </source>
</evidence>
<dbReference type="AlphaFoldDB" id="A0A6A6SQN4"/>
<dbReference type="Pfam" id="PF06839">
    <property type="entry name" value="Zn_ribbon_GRF"/>
    <property type="match status" value="1"/>
</dbReference>
<protein>
    <recommendedName>
        <fullName evidence="6">GRF-type domain-containing protein</fullName>
    </recommendedName>
</protein>
<evidence type="ECO:0000259" key="6">
    <source>
        <dbReference type="PROSITE" id="PS51999"/>
    </source>
</evidence>
<organism evidence="7 8">
    <name type="scientific">Lophiostoma macrostomum CBS 122681</name>
    <dbReference type="NCBI Taxonomy" id="1314788"/>
    <lineage>
        <taxon>Eukaryota</taxon>
        <taxon>Fungi</taxon>
        <taxon>Dikarya</taxon>
        <taxon>Ascomycota</taxon>
        <taxon>Pezizomycotina</taxon>
        <taxon>Dothideomycetes</taxon>
        <taxon>Pleosporomycetidae</taxon>
        <taxon>Pleosporales</taxon>
        <taxon>Lophiostomataceae</taxon>
        <taxon>Lophiostoma</taxon>
    </lineage>
</organism>
<feature type="region of interest" description="Disordered" evidence="5">
    <location>
        <begin position="55"/>
        <end position="126"/>
    </location>
</feature>
<dbReference type="PROSITE" id="PS51999">
    <property type="entry name" value="ZF_GRF"/>
    <property type="match status" value="1"/>
</dbReference>
<feature type="domain" description="GRF-type" evidence="6">
    <location>
        <begin position="7"/>
        <end position="53"/>
    </location>
</feature>